<dbReference type="EMBL" id="JAKKWZ010000009">
    <property type="protein sequence ID" value="MCG0339698.1"/>
    <property type="molecule type" value="Genomic_DNA"/>
</dbReference>
<proteinExistence type="predicted"/>
<dbReference type="RefSeq" id="WP_237470357.1">
    <property type="nucleotide sequence ID" value="NZ_JAKKWZ010000009.1"/>
</dbReference>
<protein>
    <submittedName>
        <fullName evidence="1">Uncharacterized protein</fullName>
    </submittedName>
</protein>
<evidence type="ECO:0000313" key="2">
    <source>
        <dbReference type="Proteomes" id="UP001201179"/>
    </source>
</evidence>
<reference evidence="1" key="1">
    <citation type="submission" date="2022-01" db="EMBL/GenBank/DDBJ databases">
        <authorList>
            <person name="Mingchao X."/>
        </authorList>
    </citation>
    <scope>NUCLEOTIDE SEQUENCE</scope>
    <source>
        <strain evidence="1">Bv4372</strain>
    </source>
</reference>
<accession>A0AAW5ARJ6</accession>
<gene>
    <name evidence="1" type="ORF">L4X52_06810</name>
</gene>
<comment type="caution">
    <text evidence="1">The sequence shown here is derived from an EMBL/GenBank/DDBJ whole genome shotgun (WGS) entry which is preliminary data.</text>
</comment>
<sequence length="144" mass="16880">MPQAPDHLMKETLYMKIIHLLDRHRTWLEIESIATVRNHTIVRNGRMTDILSRVLVVKAIHHHFPYTRGQVWQIAEYDLEQAIKSLRTTDGAFRQRIIKGELTLEDVERIISTATHGVVQPDLSPLPLFTCYTYYDEVRYCFSS</sequence>
<evidence type="ECO:0000313" key="1">
    <source>
        <dbReference type="EMBL" id="MCG0339698.1"/>
    </source>
</evidence>
<name>A0AAW5ARJ6_PHOVU</name>
<organism evidence="1 2">
    <name type="scientific">Phocaeicola vulgatus</name>
    <name type="common">Bacteroides vulgatus</name>
    <dbReference type="NCBI Taxonomy" id="821"/>
    <lineage>
        <taxon>Bacteria</taxon>
        <taxon>Pseudomonadati</taxon>
        <taxon>Bacteroidota</taxon>
        <taxon>Bacteroidia</taxon>
        <taxon>Bacteroidales</taxon>
        <taxon>Bacteroidaceae</taxon>
        <taxon>Phocaeicola</taxon>
    </lineage>
</organism>
<dbReference type="Proteomes" id="UP001201179">
    <property type="component" value="Unassembled WGS sequence"/>
</dbReference>
<dbReference type="AlphaFoldDB" id="A0AAW5ARJ6"/>